<accession>A0AAV0ICP3</accession>
<keyword evidence="2" id="KW-1185">Reference proteome</keyword>
<proteinExistence type="predicted"/>
<gene>
    <name evidence="1" type="ORF">LITE_LOCUS8647</name>
</gene>
<name>A0AAV0ICP3_9ROSI</name>
<sequence length="51" mass="6038">MSYSILFIRKLNACRTLHFAVRISQMEELSSRLTLALYLSQFSAWRFSIHT</sequence>
<evidence type="ECO:0000313" key="2">
    <source>
        <dbReference type="Proteomes" id="UP001154282"/>
    </source>
</evidence>
<comment type="caution">
    <text evidence="1">The sequence shown here is derived from an EMBL/GenBank/DDBJ whole genome shotgun (WGS) entry which is preliminary data.</text>
</comment>
<dbReference type="Proteomes" id="UP001154282">
    <property type="component" value="Unassembled WGS sequence"/>
</dbReference>
<organism evidence="1 2">
    <name type="scientific">Linum tenue</name>
    <dbReference type="NCBI Taxonomy" id="586396"/>
    <lineage>
        <taxon>Eukaryota</taxon>
        <taxon>Viridiplantae</taxon>
        <taxon>Streptophyta</taxon>
        <taxon>Embryophyta</taxon>
        <taxon>Tracheophyta</taxon>
        <taxon>Spermatophyta</taxon>
        <taxon>Magnoliopsida</taxon>
        <taxon>eudicotyledons</taxon>
        <taxon>Gunneridae</taxon>
        <taxon>Pentapetalae</taxon>
        <taxon>rosids</taxon>
        <taxon>fabids</taxon>
        <taxon>Malpighiales</taxon>
        <taxon>Linaceae</taxon>
        <taxon>Linum</taxon>
    </lineage>
</organism>
<dbReference type="EMBL" id="CAMGYJ010000003">
    <property type="protein sequence ID" value="CAI0395262.1"/>
    <property type="molecule type" value="Genomic_DNA"/>
</dbReference>
<evidence type="ECO:0000313" key="1">
    <source>
        <dbReference type="EMBL" id="CAI0395262.1"/>
    </source>
</evidence>
<reference evidence="1" key="1">
    <citation type="submission" date="2022-08" db="EMBL/GenBank/DDBJ databases">
        <authorList>
            <person name="Gutierrez-Valencia J."/>
        </authorList>
    </citation>
    <scope>NUCLEOTIDE SEQUENCE</scope>
</reference>
<dbReference type="AlphaFoldDB" id="A0AAV0ICP3"/>
<protein>
    <submittedName>
        <fullName evidence="1">Uncharacterized protein</fullName>
    </submittedName>
</protein>